<evidence type="ECO:0000313" key="1">
    <source>
        <dbReference type="EnsemblMetazoa" id="GPPI041622-PA"/>
    </source>
</evidence>
<dbReference type="EnsemblMetazoa" id="GPPI041622-RA">
    <property type="protein sequence ID" value="GPPI041622-PA"/>
    <property type="gene ID" value="GPPI041622"/>
</dbReference>
<reference evidence="1" key="2">
    <citation type="submission" date="2020-05" db="UniProtKB">
        <authorList>
            <consortium name="EnsemblMetazoa"/>
        </authorList>
    </citation>
    <scope>IDENTIFICATION</scope>
    <source>
        <strain evidence="1">IAEA</strain>
    </source>
</reference>
<dbReference type="Proteomes" id="UP000092460">
    <property type="component" value="Unassembled WGS sequence"/>
</dbReference>
<proteinExistence type="predicted"/>
<keyword evidence="2" id="KW-1185">Reference proteome</keyword>
<reference evidence="2" key="1">
    <citation type="submission" date="2015-01" db="EMBL/GenBank/DDBJ databases">
        <authorList>
            <person name="Aksoy S."/>
            <person name="Warren W."/>
            <person name="Wilson R.K."/>
        </authorList>
    </citation>
    <scope>NUCLEOTIDE SEQUENCE [LARGE SCALE GENOMIC DNA]</scope>
    <source>
        <strain evidence="2">IAEA</strain>
    </source>
</reference>
<organism evidence="1 2">
    <name type="scientific">Glossina palpalis gambiensis</name>
    <dbReference type="NCBI Taxonomy" id="67801"/>
    <lineage>
        <taxon>Eukaryota</taxon>
        <taxon>Metazoa</taxon>
        <taxon>Ecdysozoa</taxon>
        <taxon>Arthropoda</taxon>
        <taxon>Hexapoda</taxon>
        <taxon>Insecta</taxon>
        <taxon>Pterygota</taxon>
        <taxon>Neoptera</taxon>
        <taxon>Endopterygota</taxon>
        <taxon>Diptera</taxon>
        <taxon>Brachycera</taxon>
        <taxon>Muscomorpha</taxon>
        <taxon>Hippoboscoidea</taxon>
        <taxon>Glossinidae</taxon>
        <taxon>Glossina</taxon>
    </lineage>
</organism>
<dbReference type="VEuPathDB" id="VectorBase:GPPI041622"/>
<protein>
    <submittedName>
        <fullName evidence="1">Uncharacterized protein</fullName>
    </submittedName>
</protein>
<dbReference type="AlphaFoldDB" id="A0A1B0BVC5"/>
<name>A0A1B0BVC5_9MUSC</name>
<dbReference type="EMBL" id="JXJN01021210">
    <property type="status" value="NOT_ANNOTATED_CDS"/>
    <property type="molecule type" value="Genomic_DNA"/>
</dbReference>
<accession>A0A1B0BVC5</accession>
<sequence>MHTGLVNHDSSHSPPLLKFGLRRRMTRSLTELTCRRIEVKEIPCLELCAAPLTAQLMKCKKKFSIAATSIPFIGVIYKSCYLGHYPNLFRSKHSWPTMLRKYENSSQSQCLHICSNDDIAKSQQDNYSFEI</sequence>
<evidence type="ECO:0000313" key="2">
    <source>
        <dbReference type="Proteomes" id="UP000092460"/>
    </source>
</evidence>